<organism evidence="2 3">
    <name type="scientific">Periconia digitata</name>
    <dbReference type="NCBI Taxonomy" id="1303443"/>
    <lineage>
        <taxon>Eukaryota</taxon>
        <taxon>Fungi</taxon>
        <taxon>Dikarya</taxon>
        <taxon>Ascomycota</taxon>
        <taxon>Pezizomycotina</taxon>
        <taxon>Dothideomycetes</taxon>
        <taxon>Pleosporomycetidae</taxon>
        <taxon>Pleosporales</taxon>
        <taxon>Massarineae</taxon>
        <taxon>Periconiaceae</taxon>
        <taxon>Periconia</taxon>
    </lineage>
</organism>
<accession>A0A9W4XTJ4</accession>
<sequence length="131" mass="14714">MTKEASTQPTRLIAHRSGIPHIHLSVGKQESRHTAKFTVPEPPNPSVDMVRKRLLEAHCSRTPACRSSLCKRVQNGQQREEDSPKKASSSHCGVRLVHLQLFPWNPSGEVRRESCAVEPRASCFLFPHLCL</sequence>
<comment type="caution">
    <text evidence="2">The sequence shown here is derived from an EMBL/GenBank/DDBJ whole genome shotgun (WGS) entry which is preliminary data.</text>
</comment>
<evidence type="ECO:0000313" key="2">
    <source>
        <dbReference type="EMBL" id="CAI6332321.1"/>
    </source>
</evidence>
<dbReference type="AlphaFoldDB" id="A0A9W4XTJ4"/>
<dbReference type="Proteomes" id="UP001152607">
    <property type="component" value="Unassembled WGS sequence"/>
</dbReference>
<proteinExistence type="predicted"/>
<feature type="region of interest" description="Disordered" evidence="1">
    <location>
        <begin position="71"/>
        <end position="91"/>
    </location>
</feature>
<evidence type="ECO:0000313" key="3">
    <source>
        <dbReference type="Proteomes" id="UP001152607"/>
    </source>
</evidence>
<feature type="region of interest" description="Disordered" evidence="1">
    <location>
        <begin position="26"/>
        <end position="47"/>
    </location>
</feature>
<protein>
    <submittedName>
        <fullName evidence="2">Uncharacterized protein</fullName>
    </submittedName>
</protein>
<keyword evidence="3" id="KW-1185">Reference proteome</keyword>
<dbReference type="EMBL" id="CAOQHR010000003">
    <property type="protein sequence ID" value="CAI6332321.1"/>
    <property type="molecule type" value="Genomic_DNA"/>
</dbReference>
<evidence type="ECO:0000256" key="1">
    <source>
        <dbReference type="SAM" id="MobiDB-lite"/>
    </source>
</evidence>
<reference evidence="2" key="1">
    <citation type="submission" date="2023-01" db="EMBL/GenBank/DDBJ databases">
        <authorList>
            <person name="Van Ghelder C."/>
            <person name="Rancurel C."/>
        </authorList>
    </citation>
    <scope>NUCLEOTIDE SEQUENCE</scope>
    <source>
        <strain evidence="2">CNCM I-4278</strain>
    </source>
</reference>
<gene>
    <name evidence="2" type="ORF">PDIGIT_LOCUS5354</name>
</gene>
<name>A0A9W4XTJ4_9PLEO</name>